<dbReference type="PROSITE" id="PS50889">
    <property type="entry name" value="S4"/>
    <property type="match status" value="1"/>
</dbReference>
<dbReference type="AlphaFoldDB" id="A0A4R1GQ92"/>
<keyword evidence="3 5" id="KW-0694">RNA-binding</keyword>
<dbReference type="GO" id="GO:0019843">
    <property type="term" value="F:rRNA binding"/>
    <property type="evidence" value="ECO:0007669"/>
    <property type="project" value="UniProtKB-UniRule"/>
</dbReference>
<dbReference type="RefSeq" id="WP_132525462.1">
    <property type="nucleotide sequence ID" value="NZ_SMFV01000001.1"/>
</dbReference>
<name>A0A4R1GQ92_9BACT</name>
<dbReference type="InterPro" id="IPR036986">
    <property type="entry name" value="S4_RNA-bd_sf"/>
</dbReference>
<evidence type="ECO:0000313" key="7">
    <source>
        <dbReference type="EMBL" id="TCK06692.1"/>
    </source>
</evidence>
<evidence type="ECO:0000256" key="2">
    <source>
        <dbReference type="ARBA" id="ARBA00022730"/>
    </source>
</evidence>
<evidence type="ECO:0000313" key="8">
    <source>
        <dbReference type="Proteomes" id="UP000295777"/>
    </source>
</evidence>
<keyword evidence="8" id="KW-1185">Reference proteome</keyword>
<evidence type="ECO:0000256" key="1">
    <source>
        <dbReference type="ARBA" id="ARBA00022555"/>
    </source>
</evidence>
<dbReference type="InterPro" id="IPR025490">
    <property type="entry name" value="RqcP"/>
</dbReference>
<gene>
    <name evidence="5" type="primary">rqcP</name>
    <name evidence="7" type="ORF">CLV27_0498</name>
</gene>
<comment type="similarity">
    <text evidence="5">Belongs to the RqcP family.</text>
</comment>
<dbReference type="Proteomes" id="UP000295777">
    <property type="component" value="Unassembled WGS sequence"/>
</dbReference>
<dbReference type="SMART" id="SM00363">
    <property type="entry name" value="S4"/>
    <property type="match status" value="1"/>
</dbReference>
<evidence type="ECO:0000256" key="4">
    <source>
        <dbReference type="ARBA" id="ARBA00022917"/>
    </source>
</evidence>
<comment type="function">
    <text evidence="5">Key component of the ribosome quality control system (RQC), a ribosome-associated complex that mediates the extraction of incompletely synthesized nascent chains from stalled ribosomes and their subsequent degradation. RqcH recruits Ala-charged tRNA, and with RqcP directs the elongation of stalled nascent chains on 50S ribosomal subunits, leading to non-templated C-terminal alanine extensions (Ala tail). The Ala tail promotes nascent chain degradation. RqcP is associated with the translocation-like movement of the peptidyl-tRNA from the A-site into the P-site.</text>
</comment>
<comment type="subunit">
    <text evidence="5">Associates with stalled 50S ribosomal subunits. Binds to RqcH, 23S rRNA and the P-site tRNA. Does not require RqcH for association with 50S subunits.</text>
</comment>
<dbReference type="EMBL" id="SMFV01000001">
    <property type="protein sequence ID" value="TCK06692.1"/>
    <property type="molecule type" value="Genomic_DNA"/>
</dbReference>
<dbReference type="OrthoDB" id="9805210at2"/>
<proteinExistence type="inferred from homology"/>
<comment type="caution">
    <text evidence="7">The sequence shown here is derived from an EMBL/GenBank/DDBJ whole genome shotgun (WGS) entry which is preliminary data.</text>
</comment>
<dbReference type="SUPFAM" id="SSF55174">
    <property type="entry name" value="Alpha-L RNA-binding motif"/>
    <property type="match status" value="1"/>
</dbReference>
<keyword evidence="1 5" id="KW-0820">tRNA-binding</keyword>
<protein>
    <recommendedName>
        <fullName evidence="5">RQC P-site tRNA stabilizing factor</fullName>
        <shortName evidence="5">RqcP</shortName>
    </recommendedName>
    <alternativeName>
        <fullName evidence="5">Ribosome-associated protein quality control protein P</fullName>
    </alternativeName>
</protein>
<evidence type="ECO:0000259" key="6">
    <source>
        <dbReference type="SMART" id="SM00363"/>
    </source>
</evidence>
<dbReference type="Gene3D" id="3.10.290.10">
    <property type="entry name" value="RNA-binding S4 domain"/>
    <property type="match status" value="1"/>
</dbReference>
<dbReference type="InterPro" id="IPR002942">
    <property type="entry name" value="S4_RNA-bd"/>
</dbReference>
<dbReference type="GO" id="GO:0043023">
    <property type="term" value="F:ribosomal large subunit binding"/>
    <property type="evidence" value="ECO:0007669"/>
    <property type="project" value="UniProtKB-UniRule"/>
</dbReference>
<reference evidence="7 8" key="1">
    <citation type="submission" date="2019-03" db="EMBL/GenBank/DDBJ databases">
        <title>Genomic Encyclopedia of Archaeal and Bacterial Type Strains, Phase II (KMG-II): from individual species to whole genera.</title>
        <authorList>
            <person name="Goeker M."/>
        </authorList>
    </citation>
    <scope>NUCLEOTIDE SEQUENCE [LARGE SCALE GENOMIC DNA]</scope>
    <source>
        <strain evidence="7 8">DSM 24425</strain>
    </source>
</reference>
<feature type="domain" description="RNA-binding S4" evidence="6">
    <location>
        <begin position="1"/>
        <end position="62"/>
    </location>
</feature>
<evidence type="ECO:0000256" key="3">
    <source>
        <dbReference type="ARBA" id="ARBA00022884"/>
    </source>
</evidence>
<sequence>MRLDQFLKLSRVIKRRSQAKELCDHGVVKVNGQPAKPSKSVKPGDVVEIDTISRYFKFRILEVPNSKNVSKKKARELVEILVDRKKDIRDIIDLI</sequence>
<dbReference type="Pfam" id="PF01479">
    <property type="entry name" value="S4"/>
    <property type="match status" value="1"/>
</dbReference>
<accession>A0A4R1GQ92</accession>
<dbReference type="HAMAP" id="MF_00871">
    <property type="entry name" value="RqcP"/>
    <property type="match status" value="1"/>
</dbReference>
<dbReference type="PIRSF" id="PIRSF038881">
    <property type="entry name" value="RNAbp_HP1423"/>
    <property type="match status" value="1"/>
</dbReference>
<evidence type="ECO:0000256" key="5">
    <source>
        <dbReference type="HAMAP-Rule" id="MF_00871"/>
    </source>
</evidence>
<keyword evidence="4 5" id="KW-0648">Protein biosynthesis</keyword>
<organism evidence="7 8">
    <name type="scientific">Phorcysia thermohydrogeniphila</name>
    <dbReference type="NCBI Taxonomy" id="936138"/>
    <lineage>
        <taxon>Bacteria</taxon>
        <taxon>Pseudomonadati</taxon>
        <taxon>Aquificota</taxon>
        <taxon>Aquificia</taxon>
        <taxon>Desulfurobacteriales</taxon>
        <taxon>Desulfurobacteriaceae</taxon>
        <taxon>Phorcysia</taxon>
    </lineage>
</organism>
<keyword evidence="7" id="KW-0346">Stress response</keyword>
<dbReference type="GO" id="GO:0000049">
    <property type="term" value="F:tRNA binding"/>
    <property type="evidence" value="ECO:0007669"/>
    <property type="project" value="UniProtKB-UniRule"/>
</dbReference>
<dbReference type="CDD" id="cd00165">
    <property type="entry name" value="S4"/>
    <property type="match status" value="1"/>
</dbReference>
<dbReference type="GO" id="GO:0072344">
    <property type="term" value="P:rescue of stalled ribosome"/>
    <property type="evidence" value="ECO:0007669"/>
    <property type="project" value="UniProtKB-UniRule"/>
</dbReference>
<keyword evidence="2 5" id="KW-0699">rRNA-binding</keyword>